<keyword evidence="18" id="KW-1185">Reference proteome</keyword>
<evidence type="ECO:0000256" key="14">
    <source>
        <dbReference type="ARBA" id="ARBA00049402"/>
    </source>
</evidence>
<dbReference type="SUPFAM" id="SSF53271">
    <property type="entry name" value="PRTase-like"/>
    <property type="match status" value="1"/>
</dbReference>
<evidence type="ECO:0000313" key="18">
    <source>
        <dbReference type="Proteomes" id="UP001375743"/>
    </source>
</evidence>
<reference evidence="17 18" key="1">
    <citation type="submission" date="2024-01" db="EMBL/GenBank/DDBJ databases">
        <title>Multi-omics insights into the function and evolution of sodium benzoate biodegradation pathways in Benzoatithermus flavus gen. nov., sp. nov. from hot spring.</title>
        <authorList>
            <person name="Hu C.-J."/>
            <person name="Li W.-J."/>
        </authorList>
    </citation>
    <scope>NUCLEOTIDE SEQUENCE [LARGE SCALE GENOMIC DNA]</scope>
    <source>
        <strain evidence="17 18">SYSU G07066</strain>
    </source>
</reference>
<keyword evidence="11 15" id="KW-0547">Nucleotide-binding</keyword>
<organism evidence="17 18">
    <name type="scientific">Benzoatithermus flavus</name>
    <dbReference type="NCBI Taxonomy" id="3108223"/>
    <lineage>
        <taxon>Bacteria</taxon>
        <taxon>Pseudomonadati</taxon>
        <taxon>Pseudomonadota</taxon>
        <taxon>Alphaproteobacteria</taxon>
        <taxon>Geminicoccales</taxon>
        <taxon>Geminicoccaceae</taxon>
        <taxon>Benzoatithermus</taxon>
    </lineage>
</organism>
<keyword evidence="12 15" id="KW-0460">Magnesium</keyword>
<dbReference type="InterPro" id="IPR000836">
    <property type="entry name" value="PRTase_dom"/>
</dbReference>
<comment type="catalytic activity">
    <reaction evidence="13">
        <text>GMP + diphosphate = guanine + 5-phospho-alpha-D-ribose 1-diphosphate</text>
        <dbReference type="Rhea" id="RHEA:25424"/>
        <dbReference type="ChEBI" id="CHEBI:16235"/>
        <dbReference type="ChEBI" id="CHEBI:33019"/>
        <dbReference type="ChEBI" id="CHEBI:58017"/>
        <dbReference type="ChEBI" id="CHEBI:58115"/>
        <dbReference type="EC" id="2.4.2.8"/>
    </reaction>
    <physiologicalReaction direction="right-to-left" evidence="13">
        <dbReference type="Rhea" id="RHEA:25426"/>
    </physiologicalReaction>
</comment>
<evidence type="ECO:0000256" key="2">
    <source>
        <dbReference type="ARBA" id="ARBA00004496"/>
    </source>
</evidence>
<dbReference type="EC" id="2.4.2.8" evidence="5 15"/>
<evidence type="ECO:0000256" key="13">
    <source>
        <dbReference type="ARBA" id="ARBA00048811"/>
    </source>
</evidence>
<evidence type="ECO:0000256" key="15">
    <source>
        <dbReference type="RuleBase" id="RU364099"/>
    </source>
</evidence>
<dbReference type="Proteomes" id="UP001375743">
    <property type="component" value="Unassembled WGS sequence"/>
</dbReference>
<accession>A0ABU8XV04</accession>
<comment type="subcellular location">
    <subcellularLocation>
        <location evidence="2 15">Cytoplasm</location>
    </subcellularLocation>
</comment>
<comment type="pathway">
    <text evidence="3 15">Purine metabolism; IMP biosynthesis via salvage pathway; IMP from hypoxanthine: step 1/1.</text>
</comment>
<gene>
    <name evidence="17" type="primary">hpt</name>
    <name evidence="17" type="ORF">U1T56_17865</name>
</gene>
<dbReference type="InterPro" id="IPR050408">
    <property type="entry name" value="HGPRT"/>
</dbReference>
<dbReference type="InterPro" id="IPR005904">
    <property type="entry name" value="Hxn_phspho_trans"/>
</dbReference>
<evidence type="ECO:0000256" key="9">
    <source>
        <dbReference type="ARBA" id="ARBA00022723"/>
    </source>
</evidence>
<protein>
    <recommendedName>
        <fullName evidence="5 15">Hypoxanthine phosphoribosyltransferase</fullName>
        <ecNumber evidence="5 15">2.4.2.8</ecNumber>
    </recommendedName>
</protein>
<dbReference type="InterPro" id="IPR029057">
    <property type="entry name" value="PRTase-like"/>
</dbReference>
<evidence type="ECO:0000256" key="6">
    <source>
        <dbReference type="ARBA" id="ARBA00022490"/>
    </source>
</evidence>
<keyword evidence="6 15" id="KW-0963">Cytoplasm</keyword>
<evidence type="ECO:0000259" key="16">
    <source>
        <dbReference type="Pfam" id="PF00156"/>
    </source>
</evidence>
<evidence type="ECO:0000256" key="7">
    <source>
        <dbReference type="ARBA" id="ARBA00022676"/>
    </source>
</evidence>
<name>A0ABU8XV04_9PROT</name>
<comment type="caution">
    <text evidence="17">The sequence shown here is derived from an EMBL/GenBank/DDBJ whole genome shotgun (WGS) entry which is preliminary data.</text>
</comment>
<evidence type="ECO:0000256" key="8">
    <source>
        <dbReference type="ARBA" id="ARBA00022679"/>
    </source>
</evidence>
<keyword evidence="9 15" id="KW-0479">Metal-binding</keyword>
<dbReference type="CDD" id="cd06223">
    <property type="entry name" value="PRTases_typeI"/>
    <property type="match status" value="1"/>
</dbReference>
<dbReference type="PANTHER" id="PTHR43340">
    <property type="entry name" value="HYPOXANTHINE-GUANINE PHOSPHORIBOSYLTRANSFERASE"/>
    <property type="match status" value="1"/>
</dbReference>
<evidence type="ECO:0000256" key="11">
    <source>
        <dbReference type="ARBA" id="ARBA00022741"/>
    </source>
</evidence>
<evidence type="ECO:0000256" key="12">
    <source>
        <dbReference type="ARBA" id="ARBA00022842"/>
    </source>
</evidence>
<dbReference type="Gene3D" id="3.40.50.2020">
    <property type="match status" value="1"/>
</dbReference>
<evidence type="ECO:0000256" key="3">
    <source>
        <dbReference type="ARBA" id="ARBA00004669"/>
    </source>
</evidence>
<comment type="cofactor">
    <cofactor evidence="1 15">
        <name>Mg(2+)</name>
        <dbReference type="ChEBI" id="CHEBI:18420"/>
    </cofactor>
</comment>
<proteinExistence type="inferred from homology"/>
<keyword evidence="10 15" id="KW-0660">Purine salvage</keyword>
<evidence type="ECO:0000256" key="10">
    <source>
        <dbReference type="ARBA" id="ARBA00022726"/>
    </source>
</evidence>
<comment type="catalytic activity">
    <reaction evidence="14">
        <text>IMP + diphosphate = hypoxanthine + 5-phospho-alpha-D-ribose 1-diphosphate</text>
        <dbReference type="Rhea" id="RHEA:17973"/>
        <dbReference type="ChEBI" id="CHEBI:17368"/>
        <dbReference type="ChEBI" id="CHEBI:33019"/>
        <dbReference type="ChEBI" id="CHEBI:58017"/>
        <dbReference type="ChEBI" id="CHEBI:58053"/>
        <dbReference type="EC" id="2.4.2.8"/>
    </reaction>
    <physiologicalReaction direction="right-to-left" evidence="14">
        <dbReference type="Rhea" id="RHEA:17975"/>
    </physiologicalReaction>
</comment>
<evidence type="ECO:0000256" key="4">
    <source>
        <dbReference type="ARBA" id="ARBA00008391"/>
    </source>
</evidence>
<keyword evidence="7 15" id="KW-0328">Glycosyltransferase</keyword>
<evidence type="ECO:0000313" key="17">
    <source>
        <dbReference type="EMBL" id="MEK0085025.1"/>
    </source>
</evidence>
<evidence type="ECO:0000256" key="5">
    <source>
        <dbReference type="ARBA" id="ARBA00011895"/>
    </source>
</evidence>
<evidence type="ECO:0000256" key="1">
    <source>
        <dbReference type="ARBA" id="ARBA00001946"/>
    </source>
</evidence>
<dbReference type="Pfam" id="PF00156">
    <property type="entry name" value="Pribosyltran"/>
    <property type="match status" value="1"/>
</dbReference>
<dbReference type="PANTHER" id="PTHR43340:SF1">
    <property type="entry name" value="HYPOXANTHINE PHOSPHORIBOSYLTRANSFERASE"/>
    <property type="match status" value="1"/>
</dbReference>
<comment type="similarity">
    <text evidence="4 15">Belongs to the purine/pyrimidine phosphoribosyltransferase family.</text>
</comment>
<dbReference type="EMBL" id="JBBLZC010000021">
    <property type="protein sequence ID" value="MEK0085025.1"/>
    <property type="molecule type" value="Genomic_DNA"/>
</dbReference>
<dbReference type="GO" id="GO:0016757">
    <property type="term" value="F:glycosyltransferase activity"/>
    <property type="evidence" value="ECO:0007669"/>
    <property type="project" value="UniProtKB-KW"/>
</dbReference>
<feature type="domain" description="Phosphoribosyltransferase" evidence="16">
    <location>
        <begin position="20"/>
        <end position="162"/>
    </location>
</feature>
<sequence length="176" mass="19127">MSEEKVATLFSEAELSARVEALAQAIAAALPQRFTLVALLKGSFVFAADLARALHRAGCTPRIEFMRVSSYGNDTRSSGIVSLMGDAPAGVKGEPVLLVDDIQDTGRTLAFTKGFLLERGATRVWTCTLLDKPSRREVEGGEVDFVGFTIPDVFVVGYGIDYAERYRYLPFVGKVV</sequence>
<keyword evidence="8 15" id="KW-0808">Transferase</keyword>
<dbReference type="NCBIfam" id="TIGR01203">
    <property type="entry name" value="HGPRTase"/>
    <property type="match status" value="1"/>
</dbReference>